<dbReference type="EMBL" id="FOSW01000011">
    <property type="protein sequence ID" value="SFL44441.1"/>
    <property type="molecule type" value="Genomic_DNA"/>
</dbReference>
<feature type="domain" description="HTH iclR-type" evidence="5">
    <location>
        <begin position="52"/>
        <end position="112"/>
    </location>
</feature>
<dbReference type="InParanoid" id="A0A1I4HS96"/>
<dbReference type="Gene3D" id="1.10.10.10">
    <property type="entry name" value="Winged helix-like DNA-binding domain superfamily/Winged helix DNA-binding domain"/>
    <property type="match status" value="1"/>
</dbReference>
<reference evidence="7 8" key="1">
    <citation type="submission" date="2016-10" db="EMBL/GenBank/DDBJ databases">
        <authorList>
            <person name="de Groot N.N."/>
        </authorList>
    </citation>
    <scope>NUCLEOTIDE SEQUENCE [LARGE SCALE GENOMIC DNA]</scope>
    <source>
        <strain evidence="7 8">DSM 45317</strain>
    </source>
</reference>
<dbReference type="GO" id="GO:0003677">
    <property type="term" value="F:DNA binding"/>
    <property type="evidence" value="ECO:0007669"/>
    <property type="project" value="UniProtKB-KW"/>
</dbReference>
<dbReference type="SUPFAM" id="SSF46785">
    <property type="entry name" value="Winged helix' DNA-binding domain"/>
    <property type="match status" value="1"/>
</dbReference>
<dbReference type="InterPro" id="IPR036390">
    <property type="entry name" value="WH_DNA-bd_sf"/>
</dbReference>
<dbReference type="Pfam" id="PF09339">
    <property type="entry name" value="HTH_IclR"/>
    <property type="match status" value="1"/>
</dbReference>
<dbReference type="InterPro" id="IPR036388">
    <property type="entry name" value="WH-like_DNA-bd_sf"/>
</dbReference>
<dbReference type="GO" id="GO:0045892">
    <property type="term" value="P:negative regulation of DNA-templated transcription"/>
    <property type="evidence" value="ECO:0007669"/>
    <property type="project" value="TreeGrafter"/>
</dbReference>
<dbReference type="GO" id="GO:0003700">
    <property type="term" value="F:DNA-binding transcription factor activity"/>
    <property type="evidence" value="ECO:0007669"/>
    <property type="project" value="TreeGrafter"/>
</dbReference>
<dbReference type="OrthoDB" id="9807558at2"/>
<evidence type="ECO:0000259" key="5">
    <source>
        <dbReference type="PROSITE" id="PS51077"/>
    </source>
</evidence>
<dbReference type="InterPro" id="IPR012794">
    <property type="entry name" value="PcaR_PcaU"/>
</dbReference>
<dbReference type="PROSITE" id="PS51078">
    <property type="entry name" value="ICLR_ED"/>
    <property type="match status" value="1"/>
</dbReference>
<dbReference type="GO" id="GO:0046278">
    <property type="term" value="P:3,4-dihydroxybenzoate metabolic process"/>
    <property type="evidence" value="ECO:0007669"/>
    <property type="project" value="InterPro"/>
</dbReference>
<dbReference type="InterPro" id="IPR029016">
    <property type="entry name" value="GAF-like_dom_sf"/>
</dbReference>
<dbReference type="Proteomes" id="UP000199152">
    <property type="component" value="Unassembled WGS sequence"/>
</dbReference>
<evidence type="ECO:0000313" key="8">
    <source>
        <dbReference type="Proteomes" id="UP000199152"/>
    </source>
</evidence>
<keyword evidence="1" id="KW-0805">Transcription regulation</keyword>
<feature type="domain" description="IclR-ED" evidence="6">
    <location>
        <begin position="113"/>
        <end position="297"/>
    </location>
</feature>
<dbReference type="Pfam" id="PF01614">
    <property type="entry name" value="IclR_C"/>
    <property type="match status" value="1"/>
</dbReference>
<dbReference type="STRING" id="504800.SAMN04488085_11179"/>
<evidence type="ECO:0000259" key="6">
    <source>
        <dbReference type="PROSITE" id="PS51078"/>
    </source>
</evidence>
<dbReference type="SMART" id="SM00346">
    <property type="entry name" value="HTH_ICLR"/>
    <property type="match status" value="1"/>
</dbReference>
<dbReference type="InterPro" id="IPR050707">
    <property type="entry name" value="HTH_MetabolicPath_Reg"/>
</dbReference>
<evidence type="ECO:0000256" key="1">
    <source>
        <dbReference type="ARBA" id="ARBA00023015"/>
    </source>
</evidence>
<feature type="compositionally biased region" description="Basic and acidic residues" evidence="4">
    <location>
        <begin position="37"/>
        <end position="47"/>
    </location>
</feature>
<gene>
    <name evidence="7" type="ORF">SAMN04488085_11179</name>
</gene>
<dbReference type="PANTHER" id="PTHR30136:SF34">
    <property type="entry name" value="TRANSCRIPTIONAL REGULATOR"/>
    <property type="match status" value="1"/>
</dbReference>
<dbReference type="PANTHER" id="PTHR30136">
    <property type="entry name" value="HELIX-TURN-HELIX TRANSCRIPTIONAL REGULATOR, ICLR FAMILY"/>
    <property type="match status" value="1"/>
</dbReference>
<dbReference type="Gene3D" id="3.30.450.40">
    <property type="match status" value="1"/>
</dbReference>
<dbReference type="GO" id="GO:0045893">
    <property type="term" value="P:positive regulation of DNA-templated transcription"/>
    <property type="evidence" value="ECO:0007669"/>
    <property type="project" value="InterPro"/>
</dbReference>
<dbReference type="NCBIfam" id="TIGR02431">
    <property type="entry name" value="pcaR_pcaU"/>
    <property type="match status" value="1"/>
</dbReference>
<evidence type="ECO:0000256" key="4">
    <source>
        <dbReference type="SAM" id="MobiDB-lite"/>
    </source>
</evidence>
<dbReference type="InterPro" id="IPR014757">
    <property type="entry name" value="Tscrpt_reg_IclR_C"/>
</dbReference>
<evidence type="ECO:0000313" key="7">
    <source>
        <dbReference type="EMBL" id="SFL44441.1"/>
    </source>
</evidence>
<protein>
    <submittedName>
        <fullName evidence="7">Transcriptional regulator, IclR family</fullName>
    </submittedName>
</protein>
<keyword evidence="3" id="KW-0804">Transcription</keyword>
<feature type="region of interest" description="Disordered" evidence="4">
    <location>
        <begin position="1"/>
        <end position="47"/>
    </location>
</feature>
<sequence>MTETTAAAHGRAGAEELGPLTEPDGVLGAGGDAPAARPEEPAAPRSRGDYFVQSLERGLAVIKAFTADEPELTLSDIARRTGMTRAAARRFVLTLVDLDYVGTVDRRFYLRPTVLELGYTYLSLLSFPQVATPHLTALSDELKETTSVAVLDGDDIIYVARVGARRVVASGLTVGTRLPAFVTSHGRVLLAALPDDELDAYLTRAKLLPRTARTVTDPERLRDRLMEVRTQGWSLVDQELEEGVTSIAVPVHDATGAVVASVNVGTHSRRLSPAALRRTALEPLRETAHRIERDIALLGVRSTAPGQL</sequence>
<accession>A0A1I4HS96</accession>
<dbReference type="InterPro" id="IPR005471">
    <property type="entry name" value="Tscrpt_reg_IclR_N"/>
</dbReference>
<dbReference type="RefSeq" id="WP_091326985.1">
    <property type="nucleotide sequence ID" value="NZ_FOSW01000011.1"/>
</dbReference>
<evidence type="ECO:0000256" key="3">
    <source>
        <dbReference type="ARBA" id="ARBA00023163"/>
    </source>
</evidence>
<dbReference type="SUPFAM" id="SSF55781">
    <property type="entry name" value="GAF domain-like"/>
    <property type="match status" value="1"/>
</dbReference>
<organism evidence="7 8">
    <name type="scientific">Geodermatophilus ruber</name>
    <dbReference type="NCBI Taxonomy" id="504800"/>
    <lineage>
        <taxon>Bacteria</taxon>
        <taxon>Bacillati</taxon>
        <taxon>Actinomycetota</taxon>
        <taxon>Actinomycetes</taxon>
        <taxon>Geodermatophilales</taxon>
        <taxon>Geodermatophilaceae</taxon>
        <taxon>Geodermatophilus</taxon>
    </lineage>
</organism>
<dbReference type="PROSITE" id="PS51077">
    <property type="entry name" value="HTH_ICLR"/>
    <property type="match status" value="1"/>
</dbReference>
<evidence type="ECO:0000256" key="2">
    <source>
        <dbReference type="ARBA" id="ARBA00023125"/>
    </source>
</evidence>
<name>A0A1I4HS96_9ACTN</name>
<keyword evidence="2" id="KW-0238">DNA-binding</keyword>
<proteinExistence type="predicted"/>
<dbReference type="AlphaFoldDB" id="A0A1I4HS96"/>
<keyword evidence="8" id="KW-1185">Reference proteome</keyword>